<comment type="subcellular location">
    <subcellularLocation>
        <location evidence="1">Cell inner membrane</location>
        <topology evidence="1">Multi-pass membrane protein</topology>
    </subcellularLocation>
</comment>
<keyword evidence="3" id="KW-1003">Cell membrane</keyword>
<evidence type="ECO:0000256" key="5">
    <source>
        <dbReference type="ARBA" id="ARBA00022692"/>
    </source>
</evidence>
<evidence type="ECO:0000256" key="3">
    <source>
        <dbReference type="ARBA" id="ARBA00022475"/>
    </source>
</evidence>
<evidence type="ECO:0000256" key="7">
    <source>
        <dbReference type="ARBA" id="ARBA00023136"/>
    </source>
</evidence>
<keyword evidence="6 8" id="KW-1133">Transmembrane helix</keyword>
<evidence type="ECO:0000256" key="6">
    <source>
        <dbReference type="ARBA" id="ARBA00022989"/>
    </source>
</evidence>
<comment type="caution">
    <text evidence="9">The sequence shown here is derived from an EMBL/GenBank/DDBJ whole genome shotgun (WGS) entry which is preliminary data.</text>
</comment>
<feature type="transmembrane region" description="Helical" evidence="8">
    <location>
        <begin position="237"/>
        <end position="254"/>
    </location>
</feature>
<dbReference type="Gene3D" id="1.20.1250.20">
    <property type="entry name" value="MFS general substrate transporter like domains"/>
    <property type="match status" value="2"/>
</dbReference>
<feature type="transmembrane region" description="Helical" evidence="8">
    <location>
        <begin position="103"/>
        <end position="126"/>
    </location>
</feature>
<dbReference type="SUPFAM" id="SSF103473">
    <property type="entry name" value="MFS general substrate transporter"/>
    <property type="match status" value="1"/>
</dbReference>
<keyword evidence="4" id="KW-0997">Cell inner membrane</keyword>
<evidence type="ECO:0000256" key="8">
    <source>
        <dbReference type="SAM" id="Phobius"/>
    </source>
</evidence>
<feature type="transmembrane region" description="Helical" evidence="8">
    <location>
        <begin position="266"/>
        <end position="287"/>
    </location>
</feature>
<evidence type="ECO:0000313" key="10">
    <source>
        <dbReference type="Proteomes" id="UP000291213"/>
    </source>
</evidence>
<dbReference type="GO" id="GO:0005886">
    <property type="term" value="C:plasma membrane"/>
    <property type="evidence" value="ECO:0007669"/>
    <property type="project" value="UniProtKB-SubCell"/>
</dbReference>
<dbReference type="PANTHER" id="PTHR23522:SF10">
    <property type="entry name" value="3-PHENYLPROPIONIC ACID TRANSPORTER-RELATED"/>
    <property type="match status" value="1"/>
</dbReference>
<keyword evidence="2" id="KW-0813">Transport</keyword>
<dbReference type="EMBL" id="BDMD01000063">
    <property type="protein sequence ID" value="GBF09403.1"/>
    <property type="molecule type" value="Genomic_DNA"/>
</dbReference>
<proteinExistence type="predicted"/>
<evidence type="ECO:0000256" key="1">
    <source>
        <dbReference type="ARBA" id="ARBA00004429"/>
    </source>
</evidence>
<dbReference type="PANTHER" id="PTHR23522">
    <property type="entry name" value="BLL5896 PROTEIN"/>
    <property type="match status" value="1"/>
</dbReference>
<evidence type="ECO:0008006" key="11">
    <source>
        <dbReference type="Google" id="ProtNLM"/>
    </source>
</evidence>
<feature type="transmembrane region" description="Helical" evidence="8">
    <location>
        <begin position="49"/>
        <end position="73"/>
    </location>
</feature>
<gene>
    <name evidence="9" type="ORF">apy_11280</name>
</gene>
<accession>A0A401HAF1</accession>
<feature type="transmembrane region" description="Helical" evidence="8">
    <location>
        <begin position="164"/>
        <end position="183"/>
    </location>
</feature>
<protein>
    <recommendedName>
        <fullName evidence="11">MFS transporter</fullName>
    </recommendedName>
</protein>
<keyword evidence="5 8" id="KW-0812">Transmembrane</keyword>
<feature type="transmembrane region" description="Helical" evidence="8">
    <location>
        <begin position="80"/>
        <end position="97"/>
    </location>
</feature>
<dbReference type="RefSeq" id="WP_131160380.1">
    <property type="nucleotide sequence ID" value="NZ_BDMD01000063.1"/>
</dbReference>
<dbReference type="AlphaFoldDB" id="A0A401HAF1"/>
<feature type="transmembrane region" description="Helical" evidence="8">
    <location>
        <begin position="204"/>
        <end position="225"/>
    </location>
</feature>
<keyword evidence="7 8" id="KW-0472">Membrane</keyword>
<feature type="transmembrane region" description="Helical" evidence="8">
    <location>
        <begin position="354"/>
        <end position="372"/>
    </location>
</feature>
<evidence type="ECO:0000313" key="9">
    <source>
        <dbReference type="EMBL" id="GBF09403.1"/>
    </source>
</evidence>
<dbReference type="Proteomes" id="UP000291213">
    <property type="component" value="Unassembled WGS sequence"/>
</dbReference>
<sequence length="392" mass="40085">MPEAKRPMKALRGSAAKLSLSLLLFWASYSIYYTITRRAVEEGLGEGSYLLGVLMSGAEEAPLAASIVLGYLADRLGYRLPLALGLFEAGLVAAMAFSPLETYPILAGAASLVYALSYSALMGLVLGESGGSGFRYSVIAAFGSLGWALGGLAGGAAYSRLGSLGLLVAAALMAASYLVALSASPPRGGAAPSVGETITALKGVLPLFASLSTSWAALGFFFGAASIRLSEALESPIAYGLVLTTVPALLGFLARPAAGRLVDKAGAVAVLALSNAAYSLLAIVFGLSTSPALLALAWSLPLYPFRDAAAAIAVSSRLERRLQATAAGLLSASESVGGAATLALALLLDGGFREMMTVSIALMLLSTLLLAVDHSTAPRREPCHRRRQGPAL</sequence>
<evidence type="ECO:0000256" key="4">
    <source>
        <dbReference type="ARBA" id="ARBA00022519"/>
    </source>
</evidence>
<dbReference type="OrthoDB" id="386355at2157"/>
<feature type="transmembrane region" description="Helical" evidence="8">
    <location>
        <begin position="138"/>
        <end position="158"/>
    </location>
</feature>
<evidence type="ECO:0000256" key="2">
    <source>
        <dbReference type="ARBA" id="ARBA00022448"/>
    </source>
</evidence>
<reference evidence="9 10" key="1">
    <citation type="submission" date="2017-02" db="EMBL/GenBank/DDBJ databases">
        <title>isolation and characterization of a novel temperate virus Aeropyrum globular virus 1 infecting hyperthermophilic archaeon Aeropyrum.</title>
        <authorList>
            <person name="Yumiya M."/>
            <person name="Yoshida T."/>
            <person name="Sako Y."/>
        </authorList>
    </citation>
    <scope>NUCLEOTIDE SEQUENCE [LARGE SCALE GENOMIC DNA]</scope>
    <source>
        <strain evidence="9 10">YK1-12-2013</strain>
    </source>
</reference>
<dbReference type="InterPro" id="IPR036259">
    <property type="entry name" value="MFS_trans_sf"/>
</dbReference>
<name>A0A401HAF1_AERPX</name>
<organism evidence="9 10">
    <name type="scientific">Aeropyrum pernix</name>
    <dbReference type="NCBI Taxonomy" id="56636"/>
    <lineage>
        <taxon>Archaea</taxon>
        <taxon>Thermoproteota</taxon>
        <taxon>Thermoprotei</taxon>
        <taxon>Desulfurococcales</taxon>
        <taxon>Desulfurococcaceae</taxon>
        <taxon>Aeropyrum</taxon>
    </lineage>
</organism>